<feature type="region of interest" description="Disordered" evidence="1">
    <location>
        <begin position="1"/>
        <end position="109"/>
    </location>
</feature>
<evidence type="ECO:0000313" key="2">
    <source>
        <dbReference type="EMBL" id="KAF2123593.1"/>
    </source>
</evidence>
<reference evidence="2" key="1">
    <citation type="journal article" date="2020" name="Stud. Mycol.">
        <title>101 Dothideomycetes genomes: a test case for predicting lifestyles and emergence of pathogens.</title>
        <authorList>
            <person name="Haridas S."/>
            <person name="Albert R."/>
            <person name="Binder M."/>
            <person name="Bloem J."/>
            <person name="Labutti K."/>
            <person name="Salamov A."/>
            <person name="Andreopoulos B."/>
            <person name="Baker S."/>
            <person name="Barry K."/>
            <person name="Bills G."/>
            <person name="Bluhm B."/>
            <person name="Cannon C."/>
            <person name="Castanera R."/>
            <person name="Culley D."/>
            <person name="Daum C."/>
            <person name="Ezra D."/>
            <person name="Gonzalez J."/>
            <person name="Henrissat B."/>
            <person name="Kuo A."/>
            <person name="Liang C."/>
            <person name="Lipzen A."/>
            <person name="Lutzoni F."/>
            <person name="Magnuson J."/>
            <person name="Mondo S."/>
            <person name="Nolan M."/>
            <person name="Ohm R."/>
            <person name="Pangilinan J."/>
            <person name="Park H.-J."/>
            <person name="Ramirez L."/>
            <person name="Alfaro M."/>
            <person name="Sun H."/>
            <person name="Tritt A."/>
            <person name="Yoshinaga Y."/>
            <person name="Zwiers L.-H."/>
            <person name="Turgeon B."/>
            <person name="Goodwin S."/>
            <person name="Spatafora J."/>
            <person name="Crous P."/>
            <person name="Grigoriev I."/>
        </authorList>
    </citation>
    <scope>NUCLEOTIDE SEQUENCE</scope>
    <source>
        <strain evidence="2">CBS 119687</strain>
    </source>
</reference>
<dbReference type="Proteomes" id="UP000799771">
    <property type="component" value="Unassembled WGS sequence"/>
</dbReference>
<protein>
    <submittedName>
        <fullName evidence="2">Uncharacterized protein</fullName>
    </submittedName>
</protein>
<name>A0A6A5ZXG1_9PLEO</name>
<evidence type="ECO:0000256" key="1">
    <source>
        <dbReference type="SAM" id="MobiDB-lite"/>
    </source>
</evidence>
<feature type="compositionally biased region" description="Low complexity" evidence="1">
    <location>
        <begin position="54"/>
        <end position="69"/>
    </location>
</feature>
<proteinExistence type="predicted"/>
<dbReference type="GeneID" id="54412378"/>
<dbReference type="AlphaFoldDB" id="A0A6A5ZXG1"/>
<accession>A0A6A5ZXG1</accession>
<feature type="compositionally biased region" description="Basic and acidic residues" evidence="1">
    <location>
        <begin position="29"/>
        <end position="44"/>
    </location>
</feature>
<sequence>MSKSRDDRRCDWPEPWRGSMTGLATRPRQHVDSASHGSHNHDNDMPSAIPPTAMSPVSPLPSAAAATTPPRSPKPAAPRPNHDSTSQRLLPPSPPRSPGSSAATLSSAKLHRDVRRVLQAIRRLHHGRAPTEQRFRLSSRHFAALQDAVFSDHRLGNWARDKLHWAYNAHTAELTLRMAGPLHEKFVRELEALLMRKLTALRDQARVSEKERALLHAISLGGSPNMKLGDGNQRAPDVSFLHAHARSGRPPFVAEVAVAQDGTADFAAIAEEYLLGTGGKIRTFLGVDIEYHAPRQPHARELPRRARIYVWEFQTQRTRQGDSYINTGVTVARRDEDGVEFHNNEGVVDPTATVSFPLRDFCPRKKSDDPASPSPTINITHQELADVLAMAEDAANKTLDDKPAADLGTSDDDDMPSPDVLQYRHNKRSASTQSEHDTEPDTPEGSSFDGKPVAVLEPRMSLSRRAKKRAHRPTLAPFLANRSRILVLALEPTRPLFPPKPPGFWLQKRRGVISRKMFMVTQCAVSKPDEEDVPPETPSRCRPGSTLGIWLMQRQA</sequence>
<evidence type="ECO:0000313" key="3">
    <source>
        <dbReference type="Proteomes" id="UP000799771"/>
    </source>
</evidence>
<dbReference type="OrthoDB" id="3801251at2759"/>
<dbReference type="RefSeq" id="XP_033517987.1">
    <property type="nucleotide sequence ID" value="XM_033671946.1"/>
</dbReference>
<organism evidence="2 3">
    <name type="scientific">Dothidotthia symphoricarpi CBS 119687</name>
    <dbReference type="NCBI Taxonomy" id="1392245"/>
    <lineage>
        <taxon>Eukaryota</taxon>
        <taxon>Fungi</taxon>
        <taxon>Dikarya</taxon>
        <taxon>Ascomycota</taxon>
        <taxon>Pezizomycotina</taxon>
        <taxon>Dothideomycetes</taxon>
        <taxon>Pleosporomycetidae</taxon>
        <taxon>Pleosporales</taxon>
        <taxon>Dothidotthiaceae</taxon>
        <taxon>Dothidotthia</taxon>
    </lineage>
</organism>
<keyword evidence="3" id="KW-1185">Reference proteome</keyword>
<gene>
    <name evidence="2" type="ORF">P153DRAFT_401835</name>
</gene>
<dbReference type="EMBL" id="ML977525">
    <property type="protein sequence ID" value="KAF2123593.1"/>
    <property type="molecule type" value="Genomic_DNA"/>
</dbReference>
<feature type="compositionally biased region" description="Basic and acidic residues" evidence="1">
    <location>
        <begin position="1"/>
        <end position="14"/>
    </location>
</feature>
<feature type="region of interest" description="Disordered" evidence="1">
    <location>
        <begin position="400"/>
        <end position="454"/>
    </location>
</feature>